<keyword evidence="2" id="KW-1185">Reference proteome</keyword>
<dbReference type="AlphaFoldDB" id="A0A4R4K7J6"/>
<dbReference type="RefSeq" id="WP_132680137.1">
    <property type="nucleotide sequence ID" value="NZ_LT629803.1"/>
</dbReference>
<name>A0A4R4K7J6_PSEVA</name>
<sequence length="146" mass="15599">MIESCVYSCKGAGDEFSGWHLPQTETEPVERYPVHPEVNEAQAPRLNTTGPKALISCDAISFYDHRALAGFYEGCKTMGDWGHKALKTVLRRLPGLTKDELGSASDSGVSGSAGVVSADLIASKLAPIEEMGVIRQARLSLICCAS</sequence>
<protein>
    <submittedName>
        <fullName evidence="1">Uncharacterized protein</fullName>
    </submittedName>
</protein>
<gene>
    <name evidence="1" type="ORF">EIY72_12735</name>
</gene>
<organism evidence="1 2">
    <name type="scientific">Pseudomonas vancouverensis</name>
    <dbReference type="NCBI Taxonomy" id="95300"/>
    <lineage>
        <taxon>Bacteria</taxon>
        <taxon>Pseudomonadati</taxon>
        <taxon>Pseudomonadota</taxon>
        <taxon>Gammaproteobacteria</taxon>
        <taxon>Pseudomonadales</taxon>
        <taxon>Pseudomonadaceae</taxon>
        <taxon>Pseudomonas</taxon>
    </lineage>
</organism>
<evidence type="ECO:0000313" key="1">
    <source>
        <dbReference type="EMBL" id="TDB63548.1"/>
    </source>
</evidence>
<dbReference type="Proteomes" id="UP000295254">
    <property type="component" value="Unassembled WGS sequence"/>
</dbReference>
<comment type="caution">
    <text evidence="1">The sequence shown here is derived from an EMBL/GenBank/DDBJ whole genome shotgun (WGS) entry which is preliminary data.</text>
</comment>
<reference evidence="2" key="1">
    <citation type="journal article" date="2019" name="bioRxiv">
        <title>Bacterially produced spermidine induces plant systemic susceptibility to pathogens.</title>
        <authorList>
            <person name="Melnyk R.A."/>
            <person name="Beskrovnaya P.A."/>
            <person name="Liu Z."/>
            <person name="Song Y."/>
            <person name="Haney C.H."/>
        </authorList>
    </citation>
    <scope>NUCLEOTIDE SEQUENCE [LARGE SCALE GENOMIC DNA]</scope>
    <source>
        <strain evidence="2">Dha-51</strain>
    </source>
</reference>
<accession>A0A4R4K7J6</accession>
<dbReference type="EMBL" id="RRZK01000014">
    <property type="protein sequence ID" value="TDB63548.1"/>
    <property type="molecule type" value="Genomic_DNA"/>
</dbReference>
<proteinExistence type="predicted"/>
<evidence type="ECO:0000313" key="2">
    <source>
        <dbReference type="Proteomes" id="UP000295254"/>
    </source>
</evidence>